<evidence type="ECO:0000313" key="2">
    <source>
        <dbReference type="Proteomes" id="UP000775213"/>
    </source>
</evidence>
<name>A0AAV7GUY8_DENCH</name>
<comment type="caution">
    <text evidence="1">The sequence shown here is derived from an EMBL/GenBank/DDBJ whole genome shotgun (WGS) entry which is preliminary data.</text>
</comment>
<keyword evidence="2" id="KW-1185">Reference proteome</keyword>
<dbReference type="EMBL" id="JAGFBR010000011">
    <property type="protein sequence ID" value="KAH0459518.1"/>
    <property type="molecule type" value="Genomic_DNA"/>
</dbReference>
<sequence length="74" mass="8660">MKPISPNAFLASSETRQSLEIVFRADSWSKISPCFRRKRTRSRNPELRRWFTALVDVKQNPSIARRLISLTLVE</sequence>
<reference evidence="1 2" key="1">
    <citation type="journal article" date="2021" name="Hortic Res">
        <title>Chromosome-scale assembly of the Dendrobium chrysotoxum genome enhances the understanding of orchid evolution.</title>
        <authorList>
            <person name="Zhang Y."/>
            <person name="Zhang G.Q."/>
            <person name="Zhang D."/>
            <person name="Liu X.D."/>
            <person name="Xu X.Y."/>
            <person name="Sun W.H."/>
            <person name="Yu X."/>
            <person name="Zhu X."/>
            <person name="Wang Z.W."/>
            <person name="Zhao X."/>
            <person name="Zhong W.Y."/>
            <person name="Chen H."/>
            <person name="Yin W.L."/>
            <person name="Huang T."/>
            <person name="Niu S.C."/>
            <person name="Liu Z.J."/>
        </authorList>
    </citation>
    <scope>NUCLEOTIDE SEQUENCE [LARGE SCALE GENOMIC DNA]</scope>
    <source>
        <strain evidence="1">Lindl</strain>
    </source>
</reference>
<dbReference type="Proteomes" id="UP000775213">
    <property type="component" value="Unassembled WGS sequence"/>
</dbReference>
<gene>
    <name evidence="1" type="ORF">IEQ34_012332</name>
</gene>
<dbReference type="AlphaFoldDB" id="A0AAV7GUY8"/>
<proteinExistence type="predicted"/>
<organism evidence="1 2">
    <name type="scientific">Dendrobium chrysotoxum</name>
    <name type="common">Orchid</name>
    <dbReference type="NCBI Taxonomy" id="161865"/>
    <lineage>
        <taxon>Eukaryota</taxon>
        <taxon>Viridiplantae</taxon>
        <taxon>Streptophyta</taxon>
        <taxon>Embryophyta</taxon>
        <taxon>Tracheophyta</taxon>
        <taxon>Spermatophyta</taxon>
        <taxon>Magnoliopsida</taxon>
        <taxon>Liliopsida</taxon>
        <taxon>Asparagales</taxon>
        <taxon>Orchidaceae</taxon>
        <taxon>Epidendroideae</taxon>
        <taxon>Malaxideae</taxon>
        <taxon>Dendrobiinae</taxon>
        <taxon>Dendrobium</taxon>
    </lineage>
</organism>
<evidence type="ECO:0000313" key="1">
    <source>
        <dbReference type="EMBL" id="KAH0459518.1"/>
    </source>
</evidence>
<protein>
    <submittedName>
        <fullName evidence="1">Uncharacterized protein</fullName>
    </submittedName>
</protein>
<accession>A0AAV7GUY8</accession>